<comment type="caution">
    <text evidence="2">The sequence shown here is derived from an EMBL/GenBank/DDBJ whole genome shotgun (WGS) entry which is preliminary data.</text>
</comment>
<dbReference type="EMBL" id="SNXZ01000004">
    <property type="protein sequence ID" value="TDP96123.1"/>
    <property type="molecule type" value="Genomic_DNA"/>
</dbReference>
<evidence type="ECO:0000313" key="3">
    <source>
        <dbReference type="Proteomes" id="UP000295444"/>
    </source>
</evidence>
<accession>A0A4R6S9J0</accession>
<keyword evidence="1" id="KW-0812">Transmembrane</keyword>
<dbReference type="AlphaFoldDB" id="A0A4R6S9J0"/>
<dbReference type="Gene3D" id="1.20.1740.10">
    <property type="entry name" value="Amino acid/polyamine transporter I"/>
    <property type="match status" value="1"/>
</dbReference>
<dbReference type="Proteomes" id="UP000295444">
    <property type="component" value="Unassembled WGS sequence"/>
</dbReference>
<proteinExistence type="predicted"/>
<feature type="transmembrane region" description="Helical" evidence="1">
    <location>
        <begin position="25"/>
        <end position="43"/>
    </location>
</feature>
<feature type="transmembrane region" description="Helical" evidence="1">
    <location>
        <begin position="119"/>
        <end position="147"/>
    </location>
</feature>
<keyword evidence="1" id="KW-1133">Transmembrane helix</keyword>
<keyword evidence="1" id="KW-0472">Membrane</keyword>
<evidence type="ECO:0000313" key="2">
    <source>
        <dbReference type="EMBL" id="TDP96123.1"/>
    </source>
</evidence>
<feature type="transmembrane region" description="Helical" evidence="1">
    <location>
        <begin position="307"/>
        <end position="324"/>
    </location>
</feature>
<feature type="transmembrane region" description="Helical" evidence="1">
    <location>
        <begin position="344"/>
        <end position="361"/>
    </location>
</feature>
<name>A0A4R6S9J0_LABRH</name>
<feature type="transmembrane region" description="Helical" evidence="1">
    <location>
        <begin position="367"/>
        <end position="387"/>
    </location>
</feature>
<evidence type="ECO:0000256" key="1">
    <source>
        <dbReference type="SAM" id="Phobius"/>
    </source>
</evidence>
<sequence length="396" mass="39340">MGAGLLFGIGPGAAAAGWWLLAGAVIAMLAALCTAASAAELGARNHGSNGLGVLRIQLGVLPARIAAVSMTGGRVLAAAVVAIVAGRYLTPTAPLAGALVVLVVGAVTALLGRRLPQRTLVAVAGPVVLLVLAIVAIACFAIAPVGTATPAGVAGADDWTGILDAAGFAVFAFLGAERAASVRRGPAVPLVAVPLLMVLLLGIYLAVAGGALHQLGGARLALSGAPLRDALVAADGAGIGQLLAVGAAIAAVVVLNGLFRELNAMVEELVVGQELPDRLRTAAGPVGLTVLGAVVVLTAVLVRWPGWLAPSMAVAGSLCVLGWAFTNSAARLVPDARRFWPKRAPCFGLGFSVLVSVVTALDHPIPVVAVLVFGTALLTGSAGLTAWRGRISAAPR</sequence>
<organism evidence="2 3">
    <name type="scientific">Labedaea rhizosphaerae</name>
    <dbReference type="NCBI Taxonomy" id="598644"/>
    <lineage>
        <taxon>Bacteria</taxon>
        <taxon>Bacillati</taxon>
        <taxon>Actinomycetota</taxon>
        <taxon>Actinomycetes</taxon>
        <taxon>Pseudonocardiales</taxon>
        <taxon>Pseudonocardiaceae</taxon>
        <taxon>Labedaea</taxon>
    </lineage>
</organism>
<keyword evidence="3" id="KW-1185">Reference proteome</keyword>
<feature type="transmembrane region" description="Helical" evidence="1">
    <location>
        <begin position="188"/>
        <end position="212"/>
    </location>
</feature>
<reference evidence="2 3" key="1">
    <citation type="submission" date="2019-03" db="EMBL/GenBank/DDBJ databases">
        <title>Genomic Encyclopedia of Type Strains, Phase IV (KMG-IV): sequencing the most valuable type-strain genomes for metagenomic binning, comparative biology and taxonomic classification.</title>
        <authorList>
            <person name="Goeker M."/>
        </authorList>
    </citation>
    <scope>NUCLEOTIDE SEQUENCE [LARGE SCALE GENOMIC DNA]</scope>
    <source>
        <strain evidence="2 3">DSM 45361</strain>
    </source>
</reference>
<gene>
    <name evidence="2" type="ORF">EV186_104103</name>
</gene>
<feature type="transmembrane region" description="Helical" evidence="1">
    <location>
        <begin position="279"/>
        <end position="301"/>
    </location>
</feature>
<feature type="transmembrane region" description="Helical" evidence="1">
    <location>
        <begin position="64"/>
        <end position="89"/>
    </location>
</feature>
<feature type="transmembrane region" description="Helical" evidence="1">
    <location>
        <begin position="159"/>
        <end position="176"/>
    </location>
</feature>
<feature type="transmembrane region" description="Helical" evidence="1">
    <location>
        <begin position="95"/>
        <end position="112"/>
    </location>
</feature>
<protein>
    <submittedName>
        <fullName evidence="2">APA family basic amino acid/polyamine antiporter</fullName>
    </submittedName>
</protein>
<feature type="transmembrane region" description="Helical" evidence="1">
    <location>
        <begin position="232"/>
        <end position="259"/>
    </location>
</feature>